<proteinExistence type="predicted"/>
<comment type="caution">
    <text evidence="1">The sequence shown here is derived from an EMBL/GenBank/DDBJ whole genome shotgun (WGS) entry which is preliminary data.</text>
</comment>
<name>A0AAN8MJX6_9TELE</name>
<protein>
    <submittedName>
        <fullName evidence="1">Uncharacterized protein</fullName>
    </submittedName>
</protein>
<keyword evidence="2" id="KW-1185">Reference proteome</keyword>
<dbReference type="EMBL" id="JAGTTL010000001">
    <property type="protein sequence ID" value="KAK6328902.1"/>
    <property type="molecule type" value="Genomic_DNA"/>
</dbReference>
<evidence type="ECO:0000313" key="1">
    <source>
        <dbReference type="EMBL" id="KAK6328902.1"/>
    </source>
</evidence>
<organism evidence="1 2">
    <name type="scientific">Coregonus suidteri</name>
    <dbReference type="NCBI Taxonomy" id="861788"/>
    <lineage>
        <taxon>Eukaryota</taxon>
        <taxon>Metazoa</taxon>
        <taxon>Chordata</taxon>
        <taxon>Craniata</taxon>
        <taxon>Vertebrata</taxon>
        <taxon>Euteleostomi</taxon>
        <taxon>Actinopterygii</taxon>
        <taxon>Neopterygii</taxon>
        <taxon>Teleostei</taxon>
        <taxon>Protacanthopterygii</taxon>
        <taxon>Salmoniformes</taxon>
        <taxon>Salmonidae</taxon>
        <taxon>Coregoninae</taxon>
        <taxon>Coregonus</taxon>
    </lineage>
</organism>
<accession>A0AAN8MJX6</accession>
<reference evidence="1 2" key="1">
    <citation type="submission" date="2021-04" db="EMBL/GenBank/DDBJ databases">
        <authorList>
            <person name="De Guttry C."/>
            <person name="Zahm M."/>
            <person name="Klopp C."/>
            <person name="Cabau C."/>
            <person name="Louis A."/>
            <person name="Berthelot C."/>
            <person name="Parey E."/>
            <person name="Roest Crollius H."/>
            <person name="Montfort J."/>
            <person name="Robinson-Rechavi M."/>
            <person name="Bucao C."/>
            <person name="Bouchez O."/>
            <person name="Gislard M."/>
            <person name="Lluch J."/>
            <person name="Milhes M."/>
            <person name="Lampietro C."/>
            <person name="Lopez Roques C."/>
            <person name="Donnadieu C."/>
            <person name="Braasch I."/>
            <person name="Desvignes T."/>
            <person name="Postlethwait J."/>
            <person name="Bobe J."/>
            <person name="Wedekind C."/>
            <person name="Guiguen Y."/>
        </authorList>
    </citation>
    <scope>NUCLEOTIDE SEQUENCE [LARGE SCALE GENOMIC DNA]</scope>
    <source>
        <strain evidence="1">Cs_M1</strain>
        <tissue evidence="1">Blood</tissue>
    </source>
</reference>
<dbReference type="AlphaFoldDB" id="A0AAN8MJX6"/>
<evidence type="ECO:0000313" key="2">
    <source>
        <dbReference type="Proteomes" id="UP001356427"/>
    </source>
</evidence>
<sequence>MHRFCDTIGRETPVGEVWGVIKRMSGVRREWDYPVLTSGEDVAVTDEEKAEMMAKAFVQVHSSANLSEGQRGRENTREEHPGVLDRREDVNDALNAPFTRAEVKRAIGKAGLTSPGKDEVCYVMLGHLSDEAMDKVLVLYNRVWEEGKLPGSWKEAVVVTIRKPRKDPTKPTSYRPIALTSHVCNYGEQRASIATSEWVQEG</sequence>
<dbReference type="Proteomes" id="UP001356427">
    <property type="component" value="Unassembled WGS sequence"/>
</dbReference>
<gene>
    <name evidence="1" type="ORF">J4Q44_G00008800</name>
</gene>
<dbReference type="PANTHER" id="PTHR19446">
    <property type="entry name" value="REVERSE TRANSCRIPTASES"/>
    <property type="match status" value="1"/>
</dbReference>